<dbReference type="GeneID" id="112290030"/>
<dbReference type="Proteomes" id="UP000006727">
    <property type="component" value="Chromosome 12"/>
</dbReference>
<dbReference type="AlphaFoldDB" id="A0A2K1JS66"/>
<dbReference type="EC" id="3.1.1.11" evidence="5 12"/>
<dbReference type="PANTHER" id="PTHR31321">
    <property type="entry name" value="ACYL-COA THIOESTER HYDROLASE YBHC-RELATED"/>
    <property type="match status" value="1"/>
</dbReference>
<evidence type="ECO:0000256" key="11">
    <source>
        <dbReference type="PROSITE-ProRule" id="PRU10040"/>
    </source>
</evidence>
<keyword evidence="9 12" id="KW-0063">Aspartyl esterase</keyword>
<comment type="pathway">
    <text evidence="3 12">Glycan metabolism; pectin degradation; 2-dehydro-3-deoxy-D-gluconate from pectin: step 1/5.</text>
</comment>
<proteinExistence type="inferred from homology"/>
<keyword evidence="16" id="KW-1185">Reference proteome</keyword>
<comment type="subcellular location">
    <subcellularLocation>
        <location evidence="1">Cell envelope</location>
    </subcellularLocation>
    <subcellularLocation>
        <location evidence="2">Secreted</location>
    </subcellularLocation>
</comment>
<keyword evidence="8 12" id="KW-0378">Hydrolase</keyword>
<evidence type="ECO:0000313" key="16">
    <source>
        <dbReference type="Proteomes" id="UP000006727"/>
    </source>
</evidence>
<dbReference type="Gramene" id="Pp3c12_24000V3.2">
    <property type="protein sequence ID" value="Pp3c12_24000V3.2"/>
    <property type="gene ID" value="Pp3c12_24000"/>
</dbReference>
<dbReference type="InterPro" id="IPR012334">
    <property type="entry name" value="Pectin_lyas_fold"/>
</dbReference>
<dbReference type="GO" id="GO:0009408">
    <property type="term" value="P:response to heat"/>
    <property type="evidence" value="ECO:0007669"/>
    <property type="project" value="EnsemblPlants"/>
</dbReference>
<reference evidence="14 16" key="2">
    <citation type="journal article" date="2018" name="Plant J.">
        <title>The Physcomitrella patens chromosome-scale assembly reveals moss genome structure and evolution.</title>
        <authorList>
            <person name="Lang D."/>
            <person name="Ullrich K.K."/>
            <person name="Murat F."/>
            <person name="Fuchs J."/>
            <person name="Jenkins J."/>
            <person name="Haas F.B."/>
            <person name="Piednoel M."/>
            <person name="Gundlach H."/>
            <person name="Van Bel M."/>
            <person name="Meyberg R."/>
            <person name="Vives C."/>
            <person name="Morata J."/>
            <person name="Symeonidi A."/>
            <person name="Hiss M."/>
            <person name="Muchero W."/>
            <person name="Kamisugi Y."/>
            <person name="Saleh O."/>
            <person name="Blanc G."/>
            <person name="Decker E.L."/>
            <person name="van Gessel N."/>
            <person name="Grimwood J."/>
            <person name="Hayes R.D."/>
            <person name="Graham S.W."/>
            <person name="Gunter L.E."/>
            <person name="McDaniel S.F."/>
            <person name="Hoernstein S.N.W."/>
            <person name="Larsson A."/>
            <person name="Li F.W."/>
            <person name="Perroud P.F."/>
            <person name="Phillips J."/>
            <person name="Ranjan P."/>
            <person name="Rokshar D.S."/>
            <person name="Rothfels C.J."/>
            <person name="Schneider L."/>
            <person name="Shu S."/>
            <person name="Stevenson D.W."/>
            <person name="Thummler F."/>
            <person name="Tillich M."/>
            <person name="Villarreal Aguilar J.C."/>
            <person name="Widiez T."/>
            <person name="Wong G.K."/>
            <person name="Wymore A."/>
            <person name="Zhang Y."/>
            <person name="Zimmer A.D."/>
            <person name="Quatrano R.S."/>
            <person name="Mayer K.F.X."/>
            <person name="Goodstein D."/>
            <person name="Casacuberta J.M."/>
            <person name="Vandepoele K."/>
            <person name="Reski R."/>
            <person name="Cuming A.C."/>
            <person name="Tuskan G.A."/>
            <person name="Maumus F."/>
            <person name="Salse J."/>
            <person name="Schmutz J."/>
            <person name="Rensing S.A."/>
        </authorList>
    </citation>
    <scope>NUCLEOTIDE SEQUENCE [LARGE SCALE GENOMIC DNA]</scope>
    <source>
        <strain evidence="15 16">cv. Gransden 2004</strain>
    </source>
</reference>
<evidence type="ECO:0000256" key="5">
    <source>
        <dbReference type="ARBA" id="ARBA00013229"/>
    </source>
</evidence>
<dbReference type="STRING" id="3218.A0A2K1JS66"/>
<dbReference type="FunCoup" id="A0A2K1JS66">
    <property type="interactions" value="37"/>
</dbReference>
<dbReference type="InterPro" id="IPR000070">
    <property type="entry name" value="Pectinesterase_cat"/>
</dbReference>
<evidence type="ECO:0000259" key="13">
    <source>
        <dbReference type="Pfam" id="PF01095"/>
    </source>
</evidence>
<dbReference type="PANTHER" id="PTHR31321:SF112">
    <property type="entry name" value="PECTINESTERASE"/>
    <property type="match status" value="1"/>
</dbReference>
<comment type="similarity">
    <text evidence="4">Belongs to the pectinesterase family.</text>
</comment>
<dbReference type="SUPFAM" id="SSF51126">
    <property type="entry name" value="Pectin lyase-like"/>
    <property type="match status" value="1"/>
</dbReference>
<evidence type="ECO:0000313" key="14">
    <source>
        <dbReference type="EMBL" id="PNR44306.1"/>
    </source>
</evidence>
<keyword evidence="6" id="KW-0964">Secreted</keyword>
<feature type="active site" evidence="11">
    <location>
        <position position="253"/>
    </location>
</feature>
<reference evidence="15" key="3">
    <citation type="submission" date="2020-12" db="UniProtKB">
        <authorList>
            <consortium name="EnsemblPlants"/>
        </authorList>
    </citation>
    <scope>IDENTIFICATION</scope>
</reference>
<reference evidence="14 16" key="1">
    <citation type="journal article" date="2008" name="Science">
        <title>The Physcomitrella genome reveals evolutionary insights into the conquest of land by plants.</title>
        <authorList>
            <person name="Rensing S."/>
            <person name="Lang D."/>
            <person name="Zimmer A."/>
            <person name="Terry A."/>
            <person name="Salamov A."/>
            <person name="Shapiro H."/>
            <person name="Nishiyama T."/>
            <person name="Perroud P.-F."/>
            <person name="Lindquist E."/>
            <person name="Kamisugi Y."/>
            <person name="Tanahashi T."/>
            <person name="Sakakibara K."/>
            <person name="Fujita T."/>
            <person name="Oishi K."/>
            <person name="Shin-I T."/>
            <person name="Kuroki Y."/>
            <person name="Toyoda A."/>
            <person name="Suzuki Y."/>
            <person name="Hashimoto A."/>
            <person name="Yamaguchi K."/>
            <person name="Sugano A."/>
            <person name="Kohara Y."/>
            <person name="Fujiyama A."/>
            <person name="Anterola A."/>
            <person name="Aoki S."/>
            <person name="Ashton N."/>
            <person name="Barbazuk W.B."/>
            <person name="Barker E."/>
            <person name="Bennetzen J."/>
            <person name="Bezanilla M."/>
            <person name="Blankenship R."/>
            <person name="Cho S.H."/>
            <person name="Dutcher S."/>
            <person name="Estelle M."/>
            <person name="Fawcett J.A."/>
            <person name="Gundlach H."/>
            <person name="Hanada K."/>
            <person name="Heyl A."/>
            <person name="Hicks K.A."/>
            <person name="Hugh J."/>
            <person name="Lohr M."/>
            <person name="Mayer K."/>
            <person name="Melkozernov A."/>
            <person name="Murata T."/>
            <person name="Nelson D."/>
            <person name="Pils B."/>
            <person name="Prigge M."/>
            <person name="Reiss B."/>
            <person name="Renner T."/>
            <person name="Rombauts S."/>
            <person name="Rushton P."/>
            <person name="Sanderfoot A."/>
            <person name="Schween G."/>
            <person name="Shiu S.-H."/>
            <person name="Stueber K."/>
            <person name="Theodoulou F.L."/>
            <person name="Tu H."/>
            <person name="Van de Peer Y."/>
            <person name="Verrier P.J."/>
            <person name="Waters E."/>
            <person name="Wood A."/>
            <person name="Yang L."/>
            <person name="Cove D."/>
            <person name="Cuming A."/>
            <person name="Hasebe M."/>
            <person name="Lucas S."/>
            <person name="Mishler D.B."/>
            <person name="Reski R."/>
            <person name="Grigoriev I."/>
            <person name="Quatrano R.S."/>
            <person name="Boore J.L."/>
        </authorList>
    </citation>
    <scope>NUCLEOTIDE SEQUENCE [LARGE SCALE GENOMIC DNA]</scope>
    <source>
        <strain evidence="15 16">cv. Gransden 2004</strain>
    </source>
</reference>
<dbReference type="EnsemblPlants" id="Pp3c12_24000V3.2">
    <property type="protein sequence ID" value="Pp3c12_24000V3.2"/>
    <property type="gene ID" value="Pp3c12_24000"/>
</dbReference>
<dbReference type="UniPathway" id="UPA00545">
    <property type="reaction ID" value="UER00823"/>
</dbReference>
<evidence type="ECO:0000256" key="2">
    <source>
        <dbReference type="ARBA" id="ARBA00004613"/>
    </source>
</evidence>
<feature type="domain" description="Pectinesterase catalytic" evidence="13">
    <location>
        <begin position="98"/>
        <end position="387"/>
    </location>
</feature>
<keyword evidence="7" id="KW-0732">Signal</keyword>
<dbReference type="GO" id="GO:0045490">
    <property type="term" value="P:pectin catabolic process"/>
    <property type="evidence" value="ECO:0000318"/>
    <property type="project" value="GO_Central"/>
</dbReference>
<dbReference type="GO" id="GO:0009737">
    <property type="term" value="P:response to abscisic acid"/>
    <property type="evidence" value="ECO:0007669"/>
    <property type="project" value="EnsemblPlants"/>
</dbReference>
<organism evidence="14">
    <name type="scientific">Physcomitrium patens</name>
    <name type="common">Spreading-leaved earth moss</name>
    <name type="synonym">Physcomitrella patens</name>
    <dbReference type="NCBI Taxonomy" id="3218"/>
    <lineage>
        <taxon>Eukaryota</taxon>
        <taxon>Viridiplantae</taxon>
        <taxon>Streptophyta</taxon>
        <taxon>Embryophyta</taxon>
        <taxon>Bryophyta</taxon>
        <taxon>Bryophytina</taxon>
        <taxon>Bryopsida</taxon>
        <taxon>Funariidae</taxon>
        <taxon>Funariales</taxon>
        <taxon>Funariaceae</taxon>
        <taxon>Physcomitrium</taxon>
    </lineage>
</organism>
<dbReference type="FunFam" id="2.160.20.10:FF:000008">
    <property type="entry name" value="Pectinesterase"/>
    <property type="match status" value="1"/>
</dbReference>
<evidence type="ECO:0000256" key="8">
    <source>
        <dbReference type="ARBA" id="ARBA00022801"/>
    </source>
</evidence>
<evidence type="ECO:0000256" key="12">
    <source>
        <dbReference type="RuleBase" id="RU000589"/>
    </source>
</evidence>
<evidence type="ECO:0000256" key="4">
    <source>
        <dbReference type="ARBA" id="ARBA00008891"/>
    </source>
</evidence>
<sequence>MTKLFLSGLHEERDTPRVHGWCDIRGWINIIVVATLMFLSMVTPGSTVSGSEQVSDFSVAPDEELVQLVQRMGTVDHSVFEIAENRITPLAVIYVNRKRGVGHFTTVQAAIDHVPVNNDRRVHIIVAPGVYKEKIVVPSSKPYVTILGGGWNNTILQWNDTADCADKEGAKLGTYWSASLAVEAQYFIARNITIKNTASMPAAGAAGKQAVALRVTGDTAAFYGCRFMSTQDTLYDHVGRHYFKDCYIEGSIDFVFGNGRSLYESCHLHALPRTTFGSVAAQKRGNVSEQTGFSFLNCKITGSGLLYLGRAWGSYARVVYSYTYMDNIIVPAGWSNWNDPRRNKTVIFGQYKCFGPGAKQTGRVPWSHELTDTEARPFLSLSFVDGDEWVQP</sequence>
<dbReference type="InterPro" id="IPR033131">
    <property type="entry name" value="Pectinesterase_Asp_AS"/>
</dbReference>
<dbReference type="PaxDb" id="3218-PP1S118_31V6.1"/>
<dbReference type="GO" id="GO:0030599">
    <property type="term" value="F:pectinesterase activity"/>
    <property type="evidence" value="ECO:0000318"/>
    <property type="project" value="GO_Central"/>
</dbReference>
<comment type="catalytic activity">
    <reaction evidence="10 12">
        <text>[(1-&gt;4)-alpha-D-galacturonosyl methyl ester](n) + n H2O = [(1-&gt;4)-alpha-D-galacturonosyl](n) + n methanol + n H(+)</text>
        <dbReference type="Rhea" id="RHEA:22380"/>
        <dbReference type="Rhea" id="RHEA-COMP:14570"/>
        <dbReference type="Rhea" id="RHEA-COMP:14573"/>
        <dbReference type="ChEBI" id="CHEBI:15377"/>
        <dbReference type="ChEBI" id="CHEBI:15378"/>
        <dbReference type="ChEBI" id="CHEBI:17790"/>
        <dbReference type="ChEBI" id="CHEBI:140522"/>
        <dbReference type="ChEBI" id="CHEBI:140523"/>
        <dbReference type="EC" id="3.1.1.11"/>
    </reaction>
</comment>
<dbReference type="EMBL" id="ABEU02000012">
    <property type="protein sequence ID" value="PNR44306.1"/>
    <property type="molecule type" value="Genomic_DNA"/>
</dbReference>
<evidence type="ECO:0000256" key="1">
    <source>
        <dbReference type="ARBA" id="ARBA00004196"/>
    </source>
</evidence>
<name>A0A2K1JS66_PHYPA</name>
<evidence type="ECO:0000256" key="9">
    <source>
        <dbReference type="ARBA" id="ARBA00023085"/>
    </source>
</evidence>
<evidence type="ECO:0000256" key="7">
    <source>
        <dbReference type="ARBA" id="ARBA00022729"/>
    </source>
</evidence>
<evidence type="ECO:0000256" key="10">
    <source>
        <dbReference type="ARBA" id="ARBA00047928"/>
    </source>
</evidence>
<evidence type="ECO:0000313" key="15">
    <source>
        <dbReference type="EnsemblPlants" id="Pp3c12_24000V3.1"/>
    </source>
</evidence>
<dbReference type="OMA" id="ADINTTC"/>
<dbReference type="InterPro" id="IPR011050">
    <property type="entry name" value="Pectin_lyase_fold/virulence"/>
</dbReference>
<dbReference type="RefSeq" id="XP_024391680.1">
    <property type="nucleotide sequence ID" value="XM_024535912.2"/>
</dbReference>
<dbReference type="PROSITE" id="PS00503">
    <property type="entry name" value="PECTINESTERASE_2"/>
    <property type="match status" value="1"/>
</dbReference>
<gene>
    <name evidence="15" type="primary">LOC112290030</name>
    <name evidence="14" type="ORF">PHYPA_016690</name>
</gene>
<dbReference type="KEGG" id="ppp:112290030"/>
<dbReference type="GO" id="GO:0048046">
    <property type="term" value="C:apoplast"/>
    <property type="evidence" value="ECO:0007669"/>
    <property type="project" value="EnsemblPlants"/>
</dbReference>
<dbReference type="Pfam" id="PF01095">
    <property type="entry name" value="Pectinesterase"/>
    <property type="match status" value="1"/>
</dbReference>
<protein>
    <recommendedName>
        <fullName evidence="5 12">Pectinesterase</fullName>
        <ecNumber evidence="5 12">3.1.1.11</ecNumber>
    </recommendedName>
</protein>
<dbReference type="OrthoDB" id="2019149at2759"/>
<evidence type="ECO:0000256" key="6">
    <source>
        <dbReference type="ARBA" id="ARBA00022525"/>
    </source>
</evidence>
<dbReference type="GO" id="GO:0042545">
    <property type="term" value="P:cell wall modification"/>
    <property type="evidence" value="ECO:0007669"/>
    <property type="project" value="UniProtKB-UniRule"/>
</dbReference>
<accession>A0A2K1JS66</accession>
<evidence type="ECO:0000256" key="3">
    <source>
        <dbReference type="ARBA" id="ARBA00005184"/>
    </source>
</evidence>
<dbReference type="EnsemblPlants" id="Pp3c12_24000V3.1">
    <property type="protein sequence ID" value="Pp3c12_24000V3.1"/>
    <property type="gene ID" value="Pp3c12_24000"/>
</dbReference>
<dbReference type="Gene3D" id="2.160.20.10">
    <property type="entry name" value="Single-stranded right-handed beta-helix, Pectin lyase-like"/>
    <property type="match status" value="1"/>
</dbReference>
<dbReference type="Gramene" id="Pp3c12_24000V3.1">
    <property type="protein sequence ID" value="Pp3c12_24000V3.1"/>
    <property type="gene ID" value="Pp3c12_24000"/>
</dbReference>